<keyword evidence="2" id="KW-0547">Nucleotide-binding</keyword>
<evidence type="ECO:0000259" key="4">
    <source>
        <dbReference type="Pfam" id="PF00437"/>
    </source>
</evidence>
<dbReference type="NCBIfam" id="NF041000">
    <property type="entry name" value="ATPase_ComGA"/>
    <property type="match status" value="1"/>
</dbReference>
<reference evidence="5 6" key="1">
    <citation type="submission" date="2016-10" db="EMBL/GenBank/DDBJ databases">
        <authorList>
            <person name="Varghese N."/>
            <person name="Submissions S."/>
        </authorList>
    </citation>
    <scope>NUCLEOTIDE SEQUENCE [LARGE SCALE GENOMIC DNA]</scope>
    <source>
        <strain evidence="5 6">WC1T17</strain>
    </source>
</reference>
<dbReference type="EMBL" id="FOCC01000016">
    <property type="protein sequence ID" value="SEM95979.1"/>
    <property type="molecule type" value="Genomic_DNA"/>
</dbReference>
<evidence type="ECO:0000313" key="5">
    <source>
        <dbReference type="EMBL" id="SEM95979.1"/>
    </source>
</evidence>
<evidence type="ECO:0000256" key="2">
    <source>
        <dbReference type="ARBA" id="ARBA00022741"/>
    </source>
</evidence>
<keyword evidence="3" id="KW-0067">ATP-binding</keyword>
<protein>
    <submittedName>
        <fullName evidence="5">Competence protein ComGA</fullName>
    </submittedName>
</protein>
<name>A0ABY1AE42_9LACO</name>
<dbReference type="CDD" id="cd01129">
    <property type="entry name" value="PulE-GspE-like"/>
    <property type="match status" value="1"/>
</dbReference>
<dbReference type="PANTHER" id="PTHR30258">
    <property type="entry name" value="TYPE II SECRETION SYSTEM PROTEIN GSPE-RELATED"/>
    <property type="match status" value="1"/>
</dbReference>
<gene>
    <name evidence="5" type="ORF">SAMN05216431_11617</name>
</gene>
<evidence type="ECO:0000256" key="3">
    <source>
        <dbReference type="ARBA" id="ARBA00022840"/>
    </source>
</evidence>
<dbReference type="Proteomes" id="UP000182089">
    <property type="component" value="Unassembled WGS sequence"/>
</dbReference>
<sequence>MDQRLTQVFKDAISLKASDISFLPAGDSYQVKFCVAGIFQKYQVMDASTISQWISFLKYQAEMALSEKRRPQLGALRYELEQKQYFLRLSTVGDFLNRESLVIRIIYPSQKIAQGCFFAEQWDRLNQACHKRGLILFAGPMGNGKTTTMYSLAKNLTEKQVMCIEDPIEIYEPDFLQIQVNDKAEMTYAALLKVALRHHPDVFIIGEIRDNQTAKIAINAALSGHLVLSTVHAASCYGVWQRMENLGISAFELRQTLQLVSYQRLIPTTMNKSMLLFDILTGDEMAEKKACQQMTRKWGEHLDICVKNGWITPKNRQNFAEG</sequence>
<dbReference type="Gene3D" id="3.40.50.300">
    <property type="entry name" value="P-loop containing nucleotide triphosphate hydrolases"/>
    <property type="match status" value="1"/>
</dbReference>
<accession>A0ABY1AE42</accession>
<evidence type="ECO:0000313" key="6">
    <source>
        <dbReference type="Proteomes" id="UP000182089"/>
    </source>
</evidence>
<dbReference type="Pfam" id="PF00437">
    <property type="entry name" value="T2SSE"/>
    <property type="match status" value="1"/>
</dbReference>
<organism evidence="5 6">
    <name type="scientific">Ligilactobacillus ruminis</name>
    <dbReference type="NCBI Taxonomy" id="1623"/>
    <lineage>
        <taxon>Bacteria</taxon>
        <taxon>Bacillati</taxon>
        <taxon>Bacillota</taxon>
        <taxon>Bacilli</taxon>
        <taxon>Lactobacillales</taxon>
        <taxon>Lactobacillaceae</taxon>
        <taxon>Ligilactobacillus</taxon>
    </lineage>
</organism>
<dbReference type="SUPFAM" id="SSF52540">
    <property type="entry name" value="P-loop containing nucleoside triphosphate hydrolases"/>
    <property type="match status" value="1"/>
</dbReference>
<comment type="caution">
    <text evidence="5">The sequence shown here is derived from an EMBL/GenBank/DDBJ whole genome shotgun (WGS) entry which is preliminary data.</text>
</comment>
<dbReference type="InterPro" id="IPR001482">
    <property type="entry name" value="T2SS/T4SS_dom"/>
</dbReference>
<proteinExistence type="inferred from homology"/>
<dbReference type="Gene3D" id="3.30.450.90">
    <property type="match status" value="1"/>
</dbReference>
<dbReference type="InterPro" id="IPR027417">
    <property type="entry name" value="P-loop_NTPase"/>
</dbReference>
<evidence type="ECO:0000256" key="1">
    <source>
        <dbReference type="ARBA" id="ARBA00006611"/>
    </source>
</evidence>
<dbReference type="PANTHER" id="PTHR30258:SF2">
    <property type="entry name" value="COMG OPERON PROTEIN 1"/>
    <property type="match status" value="1"/>
</dbReference>
<comment type="similarity">
    <text evidence="1">Belongs to the GSP E family.</text>
</comment>
<dbReference type="InterPro" id="IPR047667">
    <property type="entry name" value="ATPase_ComGA"/>
</dbReference>
<feature type="domain" description="Bacterial type II secretion system protein E" evidence="4">
    <location>
        <begin position="5"/>
        <end position="293"/>
    </location>
</feature>